<gene>
    <name evidence="1" type="ORF">AHTJR_13770</name>
</gene>
<reference evidence="1 2" key="1">
    <citation type="submission" date="2019-03" db="EMBL/GenBank/DDBJ databases">
        <title>Complete genome sequence of two outbreak-associated Acinetobacter haemolyticus strains.</title>
        <authorList>
            <person name="Bai L."/>
            <person name="Zhang S.-C."/>
            <person name="Deng Y."/>
            <person name="Song C.-C."/>
            <person name="Kang G.-B."/>
            <person name="Dong Y."/>
            <person name="Wang Y."/>
            <person name="Gao F."/>
            <person name="Huang H."/>
        </authorList>
    </citation>
    <scope>NUCLEOTIDE SEQUENCE [LARGE SCALE GENOMIC DNA]</scope>
    <source>
        <strain evidence="1 2">TJR01</strain>
    </source>
</reference>
<sequence length="578" mass="68662">MNNDIPYPLKLLATQVDPNLDQNWQITLQRLFAEIQPHQREIICQHILQQKKIHWNRKENSFCYIAKHDFHSLIENTHSPYTKILIKQIADSLDKLKTYDDIYQISDYLENILGQINQIDAEDDLELQAQKQQILKEFIYAAAQIIFEKDHIALPINHRHINNDVIKTFITEVFLKQQLLKYSFNILRSQQLREEKNHILKYFLYKQQKTRQLDIVKTSKYIFALAPSSEGMVNTFSIRRFLQEEKFEACENIYINAAILILEKIDDPVHQQHFEWQINHIITIDKQVNQYVSDIVRNIELYCHKELIPFLMAPLNPRGIFIEKLVDQRLIDFEQKLSNHVLEPIADALKHSVHHSDECHYLYINIKQILDDLIRHFMEFQSQPSIIFNKQVHLFIARLKSYATLLQKRHTDIFTVFSYEAWKQHHAEALEPTNLLKDLSLNSLQEYKDAFSELKENQRLLKQSVSFLNKLLNKPQKIKDNIIKLKEKTIQIKRNAHQEIIRMQRRFPSLIVYLEFESLISVNHKERHYAFPTGDNGITRLPILIEIPEDRASFDLQTICNSLNFDLSLANQKWLETI</sequence>
<accession>A0A4P7B6C8</accession>
<proteinExistence type="predicted"/>
<dbReference type="AlphaFoldDB" id="A0A4P7B6C8"/>
<dbReference type="EMBL" id="CP038009">
    <property type="protein sequence ID" value="QBQ17272.1"/>
    <property type="molecule type" value="Genomic_DNA"/>
</dbReference>
<dbReference type="RefSeq" id="WP_134252925.1">
    <property type="nucleotide sequence ID" value="NZ_CP038009.1"/>
</dbReference>
<evidence type="ECO:0000313" key="2">
    <source>
        <dbReference type="Proteomes" id="UP000294395"/>
    </source>
</evidence>
<dbReference type="Proteomes" id="UP000294395">
    <property type="component" value="Chromosome"/>
</dbReference>
<protein>
    <submittedName>
        <fullName evidence="1">Uncharacterized protein</fullName>
    </submittedName>
</protein>
<evidence type="ECO:0000313" key="1">
    <source>
        <dbReference type="EMBL" id="QBQ17272.1"/>
    </source>
</evidence>
<organism evidence="1 2">
    <name type="scientific">Acinetobacter haemolyticus</name>
    <dbReference type="NCBI Taxonomy" id="29430"/>
    <lineage>
        <taxon>Bacteria</taxon>
        <taxon>Pseudomonadati</taxon>
        <taxon>Pseudomonadota</taxon>
        <taxon>Gammaproteobacteria</taxon>
        <taxon>Moraxellales</taxon>
        <taxon>Moraxellaceae</taxon>
        <taxon>Acinetobacter</taxon>
    </lineage>
</organism>
<name>A0A4P7B6C8_ACIHA</name>